<sequence length="811" mass="88004">MHITHRTPLALAVAVALLPAVAGAQQPRDQAAAAQPDATELDTIVVSGAAQAGGLRKRDASYSITTATLEQVQEAAPKSTADLLKIVPGVWAESAGGNTGANIDVRGFPGGSDAPFITVQLDGSPLYPPPTVSFLENSSLFRIDDTVENVEVLRGGPSPIFGNGQPGATINFIQRKGGLTPEGSLRLTTGSGSQRRVDGFYGAPINEQWSYSVGGFWRSSDGIRDTQYPADEGGQFSATLTRWFDNGELTLYGRMLDDKNAFFTAVPLISRDGGRDVDAFPGFDPGSDTLLGEDFRHVDIEVGPGETIRRDLAEGRGADIDLFGAILDLDFGGWRLSHRSNYLSGDAPTNSLFTGANPQTLGSWLDHAIDDANDDPAVVAAAGGPASSASASFVTGGGAVDPEQQVLTAGWWVVDKELDSFTSETRLSFDLAPGHTLTAGAYYANYSSRDRWYLGNEMLLTVEPNARRIDVELDNGVAVTREGFAGAPFFALDARYDGENLAGFAAHEWQISEVLRFDAGFRYEEQKVDALISNAAAADYDGDPTTLYNNGASLRDGSYRSLRYDNDEVSWTAGLNWRMSDAASVFARVNSGFFFPQFDNLRDGQDNTQQVDQYEIGLKSGNALFDLYLTAFYNEFEGLPFQLFLDDGTNVTAIGDSRAHGLEFEGALRPFDNFEVALTGNWVEAEYRNFGDNTGNEVRRQPSLQYRVTPSYFVPAGWADLKLYATYTYVGRRYSDPENEQRIPSYQTVDAGVAAYVGENWEFRLSGSNLTDEIGLTEANARIVGDAVTGDVFLGRPIFGRAWEFSAAYRF</sequence>
<keyword evidence="10 12" id="KW-0472">Membrane</keyword>
<reference evidence="18 19" key="1">
    <citation type="submission" date="2020-07" db="EMBL/GenBank/DDBJ databases">
        <title>Luteimonas sp. SJ-92.</title>
        <authorList>
            <person name="Huang X.-X."/>
            <person name="Xu L."/>
            <person name="Sun J.-Q."/>
        </authorList>
    </citation>
    <scope>NUCLEOTIDE SEQUENCE [LARGE SCALE GENOMIC DNA]</scope>
    <source>
        <strain evidence="18 19">SJ-92</strain>
    </source>
</reference>
<keyword evidence="6 15" id="KW-0732">Signal</keyword>
<dbReference type="AlphaFoldDB" id="A0A853J9E2"/>
<evidence type="ECO:0000259" key="16">
    <source>
        <dbReference type="Pfam" id="PF00593"/>
    </source>
</evidence>
<evidence type="ECO:0000256" key="11">
    <source>
        <dbReference type="ARBA" id="ARBA00023237"/>
    </source>
</evidence>
<dbReference type="InterPro" id="IPR036942">
    <property type="entry name" value="Beta-barrel_TonB_sf"/>
</dbReference>
<evidence type="ECO:0000256" key="5">
    <source>
        <dbReference type="ARBA" id="ARBA00022692"/>
    </source>
</evidence>
<keyword evidence="8" id="KW-0406">Ion transport</keyword>
<dbReference type="InterPro" id="IPR037066">
    <property type="entry name" value="Plug_dom_sf"/>
</dbReference>
<dbReference type="SUPFAM" id="SSF56935">
    <property type="entry name" value="Porins"/>
    <property type="match status" value="1"/>
</dbReference>
<dbReference type="GO" id="GO:0009279">
    <property type="term" value="C:cell outer membrane"/>
    <property type="evidence" value="ECO:0007669"/>
    <property type="project" value="UniProtKB-SubCell"/>
</dbReference>
<dbReference type="Pfam" id="PF00593">
    <property type="entry name" value="TonB_dep_Rec_b-barrel"/>
    <property type="match status" value="1"/>
</dbReference>
<dbReference type="PANTHER" id="PTHR32552:SF89">
    <property type="entry name" value="CATECHOLATE SIDEROPHORE RECEPTOR FIU"/>
    <property type="match status" value="1"/>
</dbReference>
<dbReference type="InterPro" id="IPR012910">
    <property type="entry name" value="Plug_dom"/>
</dbReference>
<keyword evidence="18" id="KW-0675">Receptor</keyword>
<keyword evidence="4" id="KW-0410">Iron transport</keyword>
<evidence type="ECO:0000256" key="3">
    <source>
        <dbReference type="ARBA" id="ARBA00022452"/>
    </source>
</evidence>
<evidence type="ECO:0000256" key="10">
    <source>
        <dbReference type="ARBA" id="ARBA00023136"/>
    </source>
</evidence>
<accession>A0A853J9E2</accession>
<dbReference type="RefSeq" id="WP_180677585.1">
    <property type="nucleotide sequence ID" value="NZ_JACCKA010000038.1"/>
</dbReference>
<feature type="signal peptide" evidence="15">
    <location>
        <begin position="1"/>
        <end position="24"/>
    </location>
</feature>
<evidence type="ECO:0000256" key="4">
    <source>
        <dbReference type="ARBA" id="ARBA00022496"/>
    </source>
</evidence>
<dbReference type="PROSITE" id="PS00430">
    <property type="entry name" value="TONB_DEPENDENT_REC_1"/>
    <property type="match status" value="1"/>
</dbReference>
<evidence type="ECO:0000256" key="14">
    <source>
        <dbReference type="RuleBase" id="RU003357"/>
    </source>
</evidence>
<evidence type="ECO:0000256" key="9">
    <source>
        <dbReference type="ARBA" id="ARBA00023077"/>
    </source>
</evidence>
<dbReference type="Gene3D" id="2.40.170.20">
    <property type="entry name" value="TonB-dependent receptor, beta-barrel domain"/>
    <property type="match status" value="1"/>
</dbReference>
<dbReference type="Proteomes" id="UP000578091">
    <property type="component" value="Unassembled WGS sequence"/>
</dbReference>
<keyword evidence="2 12" id="KW-0813">Transport</keyword>
<evidence type="ECO:0000256" key="1">
    <source>
        <dbReference type="ARBA" id="ARBA00004571"/>
    </source>
</evidence>
<feature type="short sequence motif" description="TonB box" evidence="13">
    <location>
        <begin position="43"/>
        <end position="49"/>
    </location>
</feature>
<keyword evidence="5 12" id="KW-0812">Transmembrane</keyword>
<evidence type="ECO:0000256" key="15">
    <source>
        <dbReference type="SAM" id="SignalP"/>
    </source>
</evidence>
<keyword evidence="7" id="KW-0408">Iron</keyword>
<evidence type="ECO:0000256" key="6">
    <source>
        <dbReference type="ARBA" id="ARBA00022729"/>
    </source>
</evidence>
<evidence type="ECO:0000256" key="8">
    <source>
        <dbReference type="ARBA" id="ARBA00023065"/>
    </source>
</evidence>
<keyword evidence="3 12" id="KW-1134">Transmembrane beta strand</keyword>
<dbReference type="PANTHER" id="PTHR32552">
    <property type="entry name" value="FERRICHROME IRON RECEPTOR-RELATED"/>
    <property type="match status" value="1"/>
</dbReference>
<gene>
    <name evidence="18" type="ORF">H0E84_05240</name>
</gene>
<dbReference type="InterPro" id="IPR000531">
    <property type="entry name" value="Beta-barrel_TonB"/>
</dbReference>
<dbReference type="EMBL" id="JACCKA010000038">
    <property type="protein sequence ID" value="NZA25781.1"/>
    <property type="molecule type" value="Genomic_DNA"/>
</dbReference>
<evidence type="ECO:0000313" key="18">
    <source>
        <dbReference type="EMBL" id="NZA25781.1"/>
    </source>
</evidence>
<protein>
    <submittedName>
        <fullName evidence="18">TonB-dependent receptor</fullName>
    </submittedName>
</protein>
<dbReference type="InterPro" id="IPR039426">
    <property type="entry name" value="TonB-dep_rcpt-like"/>
</dbReference>
<evidence type="ECO:0000256" key="12">
    <source>
        <dbReference type="PROSITE-ProRule" id="PRU01360"/>
    </source>
</evidence>
<evidence type="ECO:0000259" key="17">
    <source>
        <dbReference type="Pfam" id="PF07715"/>
    </source>
</evidence>
<feature type="chain" id="PRO_5032529563" evidence="15">
    <location>
        <begin position="25"/>
        <end position="811"/>
    </location>
</feature>
<keyword evidence="19" id="KW-1185">Reference proteome</keyword>
<dbReference type="Gene3D" id="2.170.130.10">
    <property type="entry name" value="TonB-dependent receptor, plug domain"/>
    <property type="match status" value="1"/>
</dbReference>
<name>A0A853J9E2_9GAMM</name>
<proteinExistence type="inferred from homology"/>
<evidence type="ECO:0000256" key="2">
    <source>
        <dbReference type="ARBA" id="ARBA00022448"/>
    </source>
</evidence>
<evidence type="ECO:0000256" key="7">
    <source>
        <dbReference type="ARBA" id="ARBA00023004"/>
    </source>
</evidence>
<dbReference type="Pfam" id="PF07715">
    <property type="entry name" value="Plug"/>
    <property type="match status" value="1"/>
</dbReference>
<comment type="similarity">
    <text evidence="12 14">Belongs to the TonB-dependent receptor family.</text>
</comment>
<dbReference type="GO" id="GO:0015344">
    <property type="term" value="F:siderophore uptake transmembrane transporter activity"/>
    <property type="evidence" value="ECO:0007669"/>
    <property type="project" value="TreeGrafter"/>
</dbReference>
<evidence type="ECO:0000256" key="13">
    <source>
        <dbReference type="PROSITE-ProRule" id="PRU10143"/>
    </source>
</evidence>
<comment type="subcellular location">
    <subcellularLocation>
        <location evidence="1 12">Cell outer membrane</location>
        <topology evidence="1 12">Multi-pass membrane protein</topology>
    </subcellularLocation>
</comment>
<keyword evidence="11 12" id="KW-0998">Cell outer membrane</keyword>
<comment type="caution">
    <text evidence="18">The sequence shown here is derived from an EMBL/GenBank/DDBJ whole genome shotgun (WGS) entry which is preliminary data.</text>
</comment>
<dbReference type="PROSITE" id="PS52016">
    <property type="entry name" value="TONB_DEPENDENT_REC_3"/>
    <property type="match status" value="1"/>
</dbReference>
<dbReference type="InterPro" id="IPR010916">
    <property type="entry name" value="TonB_box_CS"/>
</dbReference>
<evidence type="ECO:0000313" key="19">
    <source>
        <dbReference type="Proteomes" id="UP000578091"/>
    </source>
</evidence>
<feature type="domain" description="TonB-dependent receptor-like beta-barrel" evidence="16">
    <location>
        <begin position="318"/>
        <end position="770"/>
    </location>
</feature>
<organism evidence="18 19">
    <name type="scientific">Luteimonas salinisoli</name>
    <dbReference type="NCBI Taxonomy" id="2752307"/>
    <lineage>
        <taxon>Bacteria</taxon>
        <taxon>Pseudomonadati</taxon>
        <taxon>Pseudomonadota</taxon>
        <taxon>Gammaproteobacteria</taxon>
        <taxon>Lysobacterales</taxon>
        <taxon>Lysobacteraceae</taxon>
        <taxon>Luteimonas</taxon>
    </lineage>
</organism>
<feature type="domain" description="TonB-dependent receptor plug" evidence="17">
    <location>
        <begin position="57"/>
        <end position="168"/>
    </location>
</feature>
<keyword evidence="9 13" id="KW-0798">TonB box</keyword>